<reference evidence="1 2" key="1">
    <citation type="journal article" date="2019" name="J. Ind. Microbiol. Biotechnol.">
        <title>Paenibacillus amylolyticus 27C64 has a diverse set of carbohydrate-active enzymes and complete pectin deconstruction system.</title>
        <authorList>
            <person name="Keggi C."/>
            <person name="Doran-Peterson J."/>
        </authorList>
    </citation>
    <scope>NUCLEOTIDE SEQUENCE [LARGE SCALE GENOMIC DNA]</scope>
    <source>
        <strain evidence="1 2">27C64</strain>
    </source>
</reference>
<dbReference type="OrthoDB" id="1927893at2"/>
<dbReference type="AlphaFoldDB" id="A0A5M9WLU4"/>
<dbReference type="EMBL" id="RIAS01000001">
    <property type="protein sequence ID" value="KAA8782540.1"/>
    <property type="molecule type" value="Genomic_DNA"/>
</dbReference>
<sequence length="94" mass="11153">MAKEILWSEDQEYAYGRKGEFASKEDFIQTVKEEHEDLTTEKCSVVDVKTHVGLYTDRTLEAERVVLLEYTNIQMENWYVGRIEEVEDIEEEED</sequence>
<evidence type="ECO:0000313" key="1">
    <source>
        <dbReference type="EMBL" id="KAA8782540.1"/>
    </source>
</evidence>
<accession>A0A5M9WLU4</accession>
<comment type="caution">
    <text evidence="1">The sequence shown here is derived from an EMBL/GenBank/DDBJ whole genome shotgun (WGS) entry which is preliminary data.</text>
</comment>
<name>A0A5M9WLU4_PAEAM</name>
<evidence type="ECO:0000313" key="2">
    <source>
        <dbReference type="Proteomes" id="UP000323664"/>
    </source>
</evidence>
<proteinExistence type="predicted"/>
<dbReference type="Proteomes" id="UP000323664">
    <property type="component" value="Unassembled WGS sequence"/>
</dbReference>
<organism evidence="1 2">
    <name type="scientific">Paenibacillus amylolyticus</name>
    <dbReference type="NCBI Taxonomy" id="1451"/>
    <lineage>
        <taxon>Bacteria</taxon>
        <taxon>Bacillati</taxon>
        <taxon>Bacillota</taxon>
        <taxon>Bacilli</taxon>
        <taxon>Bacillales</taxon>
        <taxon>Paenibacillaceae</taxon>
        <taxon>Paenibacillus</taxon>
    </lineage>
</organism>
<gene>
    <name evidence="1" type="ORF">EC604_01590</name>
</gene>
<protein>
    <submittedName>
        <fullName evidence="1">Uncharacterized protein</fullName>
    </submittedName>
</protein>
<dbReference type="RefSeq" id="WP_123062453.1">
    <property type="nucleotide sequence ID" value="NZ_RIAS01000001.1"/>
</dbReference>